<dbReference type="Pfam" id="PF00027">
    <property type="entry name" value="cNMP_binding"/>
    <property type="match status" value="1"/>
</dbReference>
<comment type="subcellular location">
    <subcellularLocation>
        <location evidence="1">Cell inner membrane</location>
        <topology evidence="1">Multi-pass membrane protein</topology>
    </subcellularLocation>
</comment>
<dbReference type="PRINTS" id="PR00103">
    <property type="entry name" value="CAMPKINASE"/>
</dbReference>
<dbReference type="InterPro" id="IPR014710">
    <property type="entry name" value="RmlC-like_jellyroll"/>
</dbReference>
<keyword evidence="4 7" id="KW-0812">Transmembrane</keyword>
<feature type="transmembrane region" description="Helical" evidence="7">
    <location>
        <begin position="12"/>
        <end position="35"/>
    </location>
</feature>
<dbReference type="CDD" id="cd06173">
    <property type="entry name" value="MFS_MefA_like"/>
    <property type="match status" value="1"/>
</dbReference>
<keyword evidence="2" id="KW-0813">Transport</keyword>
<feature type="transmembrane region" description="Helical" evidence="7">
    <location>
        <begin position="257"/>
        <end position="277"/>
    </location>
</feature>
<evidence type="ECO:0000256" key="3">
    <source>
        <dbReference type="ARBA" id="ARBA00022475"/>
    </source>
</evidence>
<dbReference type="InterPro" id="IPR000595">
    <property type="entry name" value="cNMP-bd_dom"/>
</dbReference>
<name>A0ABN1UIZ1_9ACTN</name>
<keyword evidence="6 7" id="KW-0472">Membrane</keyword>
<dbReference type="PANTHER" id="PTHR23513:SF9">
    <property type="entry name" value="ENTEROBACTIN EXPORTER ENTS"/>
    <property type="match status" value="1"/>
</dbReference>
<evidence type="ECO:0000256" key="1">
    <source>
        <dbReference type="ARBA" id="ARBA00004429"/>
    </source>
</evidence>
<feature type="transmembrane region" description="Helical" evidence="7">
    <location>
        <begin position="41"/>
        <end position="62"/>
    </location>
</feature>
<organism evidence="9 10">
    <name type="scientific">Nocardioides aquiterrae</name>
    <dbReference type="NCBI Taxonomy" id="203799"/>
    <lineage>
        <taxon>Bacteria</taxon>
        <taxon>Bacillati</taxon>
        <taxon>Actinomycetota</taxon>
        <taxon>Actinomycetes</taxon>
        <taxon>Propionibacteriales</taxon>
        <taxon>Nocardioidaceae</taxon>
        <taxon>Nocardioides</taxon>
    </lineage>
</organism>
<evidence type="ECO:0000259" key="8">
    <source>
        <dbReference type="PROSITE" id="PS50042"/>
    </source>
</evidence>
<dbReference type="EMBL" id="BAAAJE010000019">
    <property type="protein sequence ID" value="GAA1154058.1"/>
    <property type="molecule type" value="Genomic_DNA"/>
</dbReference>
<evidence type="ECO:0000256" key="7">
    <source>
        <dbReference type="SAM" id="Phobius"/>
    </source>
</evidence>
<evidence type="ECO:0000256" key="4">
    <source>
        <dbReference type="ARBA" id="ARBA00022692"/>
    </source>
</evidence>
<keyword evidence="5 7" id="KW-1133">Transmembrane helix</keyword>
<dbReference type="SMART" id="SM00100">
    <property type="entry name" value="cNMP"/>
    <property type="match status" value="1"/>
</dbReference>
<dbReference type="Gene3D" id="2.60.120.10">
    <property type="entry name" value="Jelly Rolls"/>
    <property type="match status" value="1"/>
</dbReference>
<keyword evidence="10" id="KW-1185">Reference proteome</keyword>
<dbReference type="Pfam" id="PF07690">
    <property type="entry name" value="MFS_1"/>
    <property type="match status" value="1"/>
</dbReference>
<gene>
    <name evidence="9" type="ORF">GCM10009606_35470</name>
</gene>
<dbReference type="PROSITE" id="PS00889">
    <property type="entry name" value="CNMP_BINDING_2"/>
    <property type="match status" value="1"/>
</dbReference>
<proteinExistence type="predicted"/>
<sequence length="540" mass="55245">MRVLRSPALRRIQLAFFGSTLGDWAYGIAVMVWAYDEGGAAAVGVYQALRFVVGAVAGPLGAHVADRVGSRKRFMMANDATRAGLVAAAAVVVGLDGPAFLVFGLALLAAGVGASFRAAQSGLVPRLVDDPAQLTATNAVTSNLETVAMFAGPAVGALLLAVVDVQAVFWLNALTFVWSLSLVAAVRVPVREAEPVAEGGEHEGFLREVTAGFAQLGRDRDLGTVSLLAASQGAIWGALTVFLVVLSVQVLDAGAAGVGYLNTVMGLGTVAGGLVVLGMNGGGRLGRDMAYGVLGWALPLIAMALFPSPVVAIAALAVIGLADPWVNLGLDTIPQRVAPERIISRVFAAVDSSLIAAMALGAAIAPLLVHLLGLRGSMAALGVTVAFVAVASMPRMSRLDARLAAPPFSEPQHVDLLAGIDIFAPLPPAAVEALARKLEPAPYAAGATVMTAGEHAEGFYVILSGRVEVTQDGRLLRTEGPGEYVGEIGLLRDVPRTATVTATEDTVLLGLGRPDFLAAVTGTPAAARAADAVIADRLAV</sequence>
<reference evidence="9 10" key="1">
    <citation type="journal article" date="2019" name="Int. J. Syst. Evol. Microbiol.">
        <title>The Global Catalogue of Microorganisms (GCM) 10K type strain sequencing project: providing services to taxonomists for standard genome sequencing and annotation.</title>
        <authorList>
            <consortium name="The Broad Institute Genomics Platform"/>
            <consortium name="The Broad Institute Genome Sequencing Center for Infectious Disease"/>
            <person name="Wu L."/>
            <person name="Ma J."/>
        </authorList>
    </citation>
    <scope>NUCLEOTIDE SEQUENCE [LARGE SCALE GENOMIC DNA]</scope>
    <source>
        <strain evidence="9 10">JCM 11813</strain>
    </source>
</reference>
<dbReference type="InterPro" id="IPR018488">
    <property type="entry name" value="cNMP-bd_CS"/>
</dbReference>
<evidence type="ECO:0000313" key="9">
    <source>
        <dbReference type="EMBL" id="GAA1154058.1"/>
    </source>
</evidence>
<feature type="transmembrane region" description="Helical" evidence="7">
    <location>
        <begin position="83"/>
        <end position="116"/>
    </location>
</feature>
<dbReference type="PANTHER" id="PTHR23513">
    <property type="entry name" value="INTEGRAL MEMBRANE EFFLUX PROTEIN-RELATED"/>
    <property type="match status" value="1"/>
</dbReference>
<feature type="transmembrane region" description="Helical" evidence="7">
    <location>
        <begin position="342"/>
        <end position="368"/>
    </location>
</feature>
<dbReference type="PROSITE" id="PS50042">
    <property type="entry name" value="CNMP_BINDING_3"/>
    <property type="match status" value="1"/>
</dbReference>
<dbReference type="InterPro" id="IPR018490">
    <property type="entry name" value="cNMP-bd_dom_sf"/>
</dbReference>
<dbReference type="InterPro" id="IPR036259">
    <property type="entry name" value="MFS_trans_sf"/>
</dbReference>
<feature type="transmembrane region" description="Helical" evidence="7">
    <location>
        <begin position="225"/>
        <end position="251"/>
    </location>
</feature>
<dbReference type="SUPFAM" id="SSF51206">
    <property type="entry name" value="cAMP-binding domain-like"/>
    <property type="match status" value="1"/>
</dbReference>
<evidence type="ECO:0000256" key="2">
    <source>
        <dbReference type="ARBA" id="ARBA00022448"/>
    </source>
</evidence>
<feature type="transmembrane region" description="Helical" evidence="7">
    <location>
        <begin position="374"/>
        <end position="393"/>
    </location>
</feature>
<dbReference type="Proteomes" id="UP001499979">
    <property type="component" value="Unassembled WGS sequence"/>
</dbReference>
<dbReference type="SUPFAM" id="SSF103473">
    <property type="entry name" value="MFS general substrate transporter"/>
    <property type="match status" value="1"/>
</dbReference>
<accession>A0ABN1UIZ1</accession>
<evidence type="ECO:0000256" key="6">
    <source>
        <dbReference type="ARBA" id="ARBA00023136"/>
    </source>
</evidence>
<dbReference type="Gene3D" id="1.20.1250.20">
    <property type="entry name" value="MFS general substrate transporter like domains"/>
    <property type="match status" value="1"/>
</dbReference>
<keyword evidence="3" id="KW-1003">Cell membrane</keyword>
<dbReference type="InterPro" id="IPR011701">
    <property type="entry name" value="MFS"/>
</dbReference>
<feature type="transmembrane region" description="Helical" evidence="7">
    <location>
        <begin position="167"/>
        <end position="186"/>
    </location>
</feature>
<evidence type="ECO:0000256" key="5">
    <source>
        <dbReference type="ARBA" id="ARBA00022989"/>
    </source>
</evidence>
<feature type="domain" description="Cyclic nucleotide-binding" evidence="8">
    <location>
        <begin position="422"/>
        <end position="516"/>
    </location>
</feature>
<evidence type="ECO:0000313" key="10">
    <source>
        <dbReference type="Proteomes" id="UP001499979"/>
    </source>
</evidence>
<dbReference type="CDD" id="cd00038">
    <property type="entry name" value="CAP_ED"/>
    <property type="match status" value="1"/>
</dbReference>
<protein>
    <recommendedName>
        <fullName evidence="8">Cyclic nucleotide-binding domain-containing protein</fullName>
    </recommendedName>
</protein>
<comment type="caution">
    <text evidence="9">The sequence shown here is derived from an EMBL/GenBank/DDBJ whole genome shotgun (WGS) entry which is preliminary data.</text>
</comment>